<dbReference type="EMBL" id="JGZK01000017">
    <property type="protein sequence ID" value="KFI84452.1"/>
    <property type="molecule type" value="Genomic_DNA"/>
</dbReference>
<proteinExistence type="predicted"/>
<evidence type="ECO:0000259" key="2">
    <source>
        <dbReference type="Pfam" id="PF13542"/>
    </source>
</evidence>
<feature type="domain" description="Transposase IS204/IS1001/IS1096/IS1165 DDE" evidence="1">
    <location>
        <begin position="165"/>
        <end position="405"/>
    </location>
</feature>
<dbReference type="eggNOG" id="COG3464">
    <property type="taxonomic scope" value="Bacteria"/>
</dbReference>
<keyword evidence="4" id="KW-1185">Reference proteome</keyword>
<dbReference type="InterPro" id="IPR032877">
    <property type="entry name" value="Transposase_HTH"/>
</dbReference>
<dbReference type="Pfam" id="PF01610">
    <property type="entry name" value="DDE_Tnp_ISL3"/>
    <property type="match status" value="1"/>
</dbReference>
<gene>
    <name evidence="3" type="ORF">BREU_1226</name>
</gene>
<dbReference type="InterPro" id="IPR047951">
    <property type="entry name" value="Transpos_ISL3"/>
</dbReference>
<reference evidence="3 4" key="1">
    <citation type="submission" date="2014-03" db="EMBL/GenBank/DDBJ databases">
        <title>Genomics of Bifidobacteria.</title>
        <authorList>
            <person name="Ventura M."/>
            <person name="Milani C."/>
            <person name="Lugli G.A."/>
        </authorList>
    </citation>
    <scope>NUCLEOTIDE SEQUENCE [LARGE SCALE GENOMIC DNA]</scope>
    <source>
        <strain evidence="3 4">DSM 23975</strain>
    </source>
</reference>
<name>A0A087CMF2_9BIFI</name>
<organism evidence="3 4">
    <name type="scientific">Bifidobacterium reuteri DSM 23975</name>
    <dbReference type="NCBI Taxonomy" id="1437610"/>
    <lineage>
        <taxon>Bacteria</taxon>
        <taxon>Bacillati</taxon>
        <taxon>Actinomycetota</taxon>
        <taxon>Actinomycetes</taxon>
        <taxon>Bifidobacteriales</taxon>
        <taxon>Bifidobacteriaceae</taxon>
        <taxon>Bifidobacterium</taxon>
    </lineage>
</organism>
<dbReference type="NCBIfam" id="NF033550">
    <property type="entry name" value="transpos_ISL3"/>
    <property type="match status" value="1"/>
</dbReference>
<dbReference type="Proteomes" id="UP000028984">
    <property type="component" value="Unassembled WGS sequence"/>
</dbReference>
<accession>A0A087CMF2</accession>
<dbReference type="PANTHER" id="PTHR33498:SF1">
    <property type="entry name" value="TRANSPOSASE FOR INSERTION SEQUENCE ELEMENT IS1557"/>
    <property type="match status" value="1"/>
</dbReference>
<dbReference type="InterPro" id="IPR002560">
    <property type="entry name" value="Transposase_DDE"/>
</dbReference>
<evidence type="ECO:0000313" key="3">
    <source>
        <dbReference type="EMBL" id="KFI84452.1"/>
    </source>
</evidence>
<dbReference type="RefSeq" id="WP_156100228.1">
    <property type="nucleotide sequence ID" value="NZ_JGZK01000017.1"/>
</dbReference>
<dbReference type="AlphaFoldDB" id="A0A087CMF2"/>
<evidence type="ECO:0000259" key="1">
    <source>
        <dbReference type="Pfam" id="PF01610"/>
    </source>
</evidence>
<dbReference type="Pfam" id="PF13542">
    <property type="entry name" value="HTH_Tnp_ISL3"/>
    <property type="match status" value="1"/>
</dbReference>
<dbReference type="STRING" id="1437610.BREU_1226"/>
<protein>
    <recommendedName>
        <fullName evidence="5">Transposase</fullName>
    </recommendedName>
</protein>
<comment type="caution">
    <text evidence="3">The sequence shown here is derived from an EMBL/GenBank/DDBJ whole genome shotgun (WGS) entry which is preliminary data.</text>
</comment>
<evidence type="ECO:0000313" key="4">
    <source>
        <dbReference type="Proteomes" id="UP000028984"/>
    </source>
</evidence>
<sequence>MPTISAGALKRMLHLPANVVIGTPRIERDRTGRETVVVPVRPYARDTGRCAECGGHGRPYDRLPTRRWRHLDIGCARLFLEYAPRRVACAGHGVTVAMVPWARRKSAYTYDFEQQVAWLSVHAPRSAVSALTRVDWKSVGPICRRVADDLRAEQGAGLFDHLRSIGVDETSYRKGHKYMTVVVDHDRGRVVWMHPGHGEKVFDLFFQQLTPAQRASIQVITGDGARWIDECAFRWCPQAERILDGFHIVSWATDALDKVRTAAWREARKAGTTRKGAKDPIKGARWALLKNEGDLTAGQKAQLECVANTNETLWEAYKLKERLRMILKQTADEAAPMLRQWAVDAFLSGIPGFVPLGEKIARRHFDILTTIRSGLSNARLEAINNKIKTTIKIGYGYRNLDNLISLVMLKCGGLDLQLPGRQ</sequence>
<evidence type="ECO:0008006" key="5">
    <source>
        <dbReference type="Google" id="ProtNLM"/>
    </source>
</evidence>
<dbReference type="PANTHER" id="PTHR33498">
    <property type="entry name" value="TRANSPOSASE FOR INSERTION SEQUENCE ELEMENT IS1557"/>
    <property type="match status" value="1"/>
</dbReference>
<feature type="domain" description="Transposase IS204/IS1001/IS1096/IS1165 helix-turn-helix" evidence="2">
    <location>
        <begin position="99"/>
        <end position="146"/>
    </location>
</feature>